<evidence type="ECO:0000313" key="3">
    <source>
        <dbReference type="Proteomes" id="UP000015503"/>
    </source>
</evidence>
<keyword evidence="3" id="KW-1185">Reference proteome</keyword>
<organism evidence="2 3">
    <name type="scientific">Metapseudomonas resinovorans NBRC 106553</name>
    <dbReference type="NCBI Taxonomy" id="1245471"/>
    <lineage>
        <taxon>Bacteria</taxon>
        <taxon>Pseudomonadati</taxon>
        <taxon>Pseudomonadota</taxon>
        <taxon>Gammaproteobacteria</taxon>
        <taxon>Pseudomonadales</taxon>
        <taxon>Pseudomonadaceae</taxon>
        <taxon>Metapseudomonas</taxon>
    </lineage>
</organism>
<dbReference type="SUPFAM" id="SSF53474">
    <property type="entry name" value="alpha/beta-Hydrolases"/>
    <property type="match status" value="1"/>
</dbReference>
<accession>S6AL86</accession>
<proteinExistence type="predicted"/>
<dbReference type="HOGENOM" id="CLU_026209_6_0_6"/>
<dbReference type="PATRIC" id="fig|1245471.3.peg.300"/>
<dbReference type="PANTHER" id="PTHR11614">
    <property type="entry name" value="PHOSPHOLIPASE-RELATED"/>
    <property type="match status" value="1"/>
</dbReference>
<dbReference type="KEGG" id="pre:PCA10_03060"/>
<sequence length="313" mass="34992">MPDQFQPDLLRPLLRPLATGAADLRQSQNYRAFYHLDFAARHPGTSTRLGSVDAAGYTLVTQLWLPPEPRASLVMLHGYYDHMGLYGHLVDWALGMGFAVIACDLPGHGLSSGARASIGEFTEYQAALEALLGEAASLDLPQPWHLAGQSTGGAILLDYLLTGSPRPELGETVLFAPLVRPRSWGWSKLSYRLLRHFVEEIPRRFSVNSSDAEFIEFVHHKDPLQPKTLPTAWVGALSRWVPRIESAARSSRRPLVIQGGGDMTVDWRHNLRVLEEKFQQPEVLLLDGAGHHLVNEAPVYRELYFSFLRERLG</sequence>
<dbReference type="AlphaFoldDB" id="S6AL86"/>
<dbReference type="EMBL" id="AP013068">
    <property type="protein sequence ID" value="BAN46038.1"/>
    <property type="molecule type" value="Genomic_DNA"/>
</dbReference>
<feature type="domain" description="Serine aminopeptidase S33" evidence="1">
    <location>
        <begin position="68"/>
        <end position="296"/>
    </location>
</feature>
<reference evidence="2 3" key="1">
    <citation type="journal article" date="2013" name="Genome Announc.">
        <title>Complete Genome Sequence of the Carbazole Degrader Pseudomonas resinovorans Strain CA10 (NBRC 106553).</title>
        <authorList>
            <person name="Shintani M."/>
            <person name="Hosoyama A."/>
            <person name="Ohji S."/>
            <person name="Tsuchikane K."/>
            <person name="Takarada H."/>
            <person name="Yamazoe A."/>
            <person name="Fujita N."/>
            <person name="Nojiri H."/>
        </authorList>
    </citation>
    <scope>NUCLEOTIDE SEQUENCE [LARGE SCALE GENOMIC DNA]</scope>
    <source>
        <strain evidence="2 3">NBRC 106553</strain>
    </source>
</reference>
<dbReference type="STRING" id="1245471.PCA10_03060"/>
<protein>
    <recommendedName>
        <fullName evidence="1">Serine aminopeptidase S33 domain-containing protein</fullName>
    </recommendedName>
</protein>
<evidence type="ECO:0000259" key="1">
    <source>
        <dbReference type="Pfam" id="PF12146"/>
    </source>
</evidence>
<dbReference type="InterPro" id="IPR022742">
    <property type="entry name" value="Hydrolase_4"/>
</dbReference>
<dbReference type="InterPro" id="IPR029058">
    <property type="entry name" value="AB_hydrolase_fold"/>
</dbReference>
<dbReference type="eggNOG" id="COG2267">
    <property type="taxonomic scope" value="Bacteria"/>
</dbReference>
<dbReference type="PRINTS" id="PR00111">
    <property type="entry name" value="ABHYDROLASE"/>
</dbReference>
<dbReference type="InterPro" id="IPR051044">
    <property type="entry name" value="MAG_DAG_Lipase"/>
</dbReference>
<dbReference type="OrthoDB" id="5614837at2"/>
<evidence type="ECO:0000313" key="2">
    <source>
        <dbReference type="EMBL" id="BAN46038.1"/>
    </source>
</evidence>
<dbReference type="InterPro" id="IPR000073">
    <property type="entry name" value="AB_hydrolase_1"/>
</dbReference>
<gene>
    <name evidence="2" type="ORF">PCA10_03060</name>
</gene>
<dbReference type="Proteomes" id="UP000015503">
    <property type="component" value="Chromosome"/>
</dbReference>
<dbReference type="RefSeq" id="WP_016490250.1">
    <property type="nucleotide sequence ID" value="NC_021499.1"/>
</dbReference>
<name>S6AL86_METRE</name>
<dbReference type="Gene3D" id="3.40.50.1820">
    <property type="entry name" value="alpha/beta hydrolase"/>
    <property type="match status" value="1"/>
</dbReference>
<dbReference type="Pfam" id="PF12146">
    <property type="entry name" value="Hydrolase_4"/>
    <property type="match status" value="1"/>
</dbReference>